<feature type="domain" description="Microcystin LR degradation protein MlrC C-terminal" evidence="1">
    <location>
        <begin position="376"/>
        <end position="546"/>
    </location>
</feature>
<organism evidence="3 4">
    <name type="scientific">Isoptericola cucumis</name>
    <dbReference type="NCBI Taxonomy" id="1776856"/>
    <lineage>
        <taxon>Bacteria</taxon>
        <taxon>Bacillati</taxon>
        <taxon>Actinomycetota</taxon>
        <taxon>Actinomycetes</taxon>
        <taxon>Micrococcales</taxon>
        <taxon>Promicromonosporaceae</taxon>
        <taxon>Isoptericola</taxon>
    </lineage>
</organism>
<keyword evidence="4" id="KW-1185">Reference proteome</keyword>
<name>A0ABQ2B001_9MICO</name>
<dbReference type="Pfam" id="PF07171">
    <property type="entry name" value="MlrC_C"/>
    <property type="match status" value="1"/>
</dbReference>
<comment type="caution">
    <text evidence="3">The sequence shown here is derived from an EMBL/GenBank/DDBJ whole genome shotgun (WGS) entry which is preliminary data.</text>
</comment>
<dbReference type="EMBL" id="BMDG01000001">
    <property type="protein sequence ID" value="GGI04502.1"/>
    <property type="molecule type" value="Genomic_DNA"/>
</dbReference>
<evidence type="ECO:0000259" key="2">
    <source>
        <dbReference type="Pfam" id="PF07364"/>
    </source>
</evidence>
<reference evidence="4" key="1">
    <citation type="journal article" date="2019" name="Int. J. Syst. Evol. Microbiol.">
        <title>The Global Catalogue of Microorganisms (GCM) 10K type strain sequencing project: providing services to taxonomists for standard genome sequencing and annotation.</title>
        <authorList>
            <consortium name="The Broad Institute Genomics Platform"/>
            <consortium name="The Broad Institute Genome Sequencing Center for Infectious Disease"/>
            <person name="Wu L."/>
            <person name="Ma J."/>
        </authorList>
    </citation>
    <scope>NUCLEOTIDE SEQUENCE [LARGE SCALE GENOMIC DNA]</scope>
    <source>
        <strain evidence="4">CCM 8653</strain>
    </source>
</reference>
<dbReference type="InterPro" id="IPR015995">
    <property type="entry name" value="MlrC_N"/>
</dbReference>
<evidence type="ECO:0000313" key="4">
    <source>
        <dbReference type="Proteomes" id="UP000632535"/>
    </source>
</evidence>
<proteinExistence type="predicted"/>
<sequence length="578" mass="62252">MLDRRVRTRRGTRTPQRSAILAGTLIHPIYVRVVPRRLGPPPEEPAAVIPLASTVWSPPLSPVAPGGLDRPRIGIAGISIESSTFSPHVSGWEAFTLRRGDDLRARYPFLAPGTPRGDAAAWLPFLHGRSLPGGAVDPDVYRAMRDEIVERIRDEVAAHGPLDGFYLDIHGAMSVVGREDAEGDLAGAVRDALGPDTLVSASMDLHGNVSAALSRAVDLITCYRMAPHEDEANTRERAVHHLLERLRGPHGAEPATRRPWQAWVQVPVLLPGEKTSTRLEPAKGLYDRLPAVEAKDGVVDAAIWIGYAWADEPRCQAAVVVTGDDPDVAGAEAHALARAFWAARDGFEFVAPTGTFGECLDLALARPHDAPRPFVVSDSGDNPTAGGAGDVSWSLGELLDDPRFAADDGPTVIHASVFDPAAVAAAVRAGVGGRVDVEAGGHVDGRARGPVRLAGEVFSITPGDADAGTVVVVRRGGVHAVVTERRKPYHHVHDFTRLGLDPHRADVVVVKIGYLEPELYDLAADWRLALTPGGVDQDLLRLGHHRIERPMFPFDPDLADPDLRPVLRRRGEPERRHG</sequence>
<dbReference type="Pfam" id="PF07364">
    <property type="entry name" value="DUF1485"/>
    <property type="match status" value="1"/>
</dbReference>
<evidence type="ECO:0000313" key="3">
    <source>
        <dbReference type="EMBL" id="GGI04502.1"/>
    </source>
</evidence>
<dbReference type="Proteomes" id="UP000632535">
    <property type="component" value="Unassembled WGS sequence"/>
</dbReference>
<dbReference type="InterPro" id="IPR010799">
    <property type="entry name" value="MlrC_C"/>
</dbReference>
<feature type="domain" description="Microcystin LR degradation protein MlrC N-terminal" evidence="2">
    <location>
        <begin position="72"/>
        <end position="363"/>
    </location>
</feature>
<gene>
    <name evidence="3" type="ORF">GCM10007368_01480</name>
</gene>
<protein>
    <submittedName>
        <fullName evidence="3">Microcystin degradation protein MlrC</fullName>
    </submittedName>
</protein>
<accession>A0ABQ2B001</accession>
<evidence type="ECO:0000259" key="1">
    <source>
        <dbReference type="Pfam" id="PF07171"/>
    </source>
</evidence>